<feature type="compositionally biased region" description="Acidic residues" evidence="1">
    <location>
        <begin position="160"/>
        <end position="173"/>
    </location>
</feature>
<keyword evidence="2" id="KW-1133">Transmembrane helix</keyword>
<keyword evidence="2" id="KW-0472">Membrane</keyword>
<feature type="region of interest" description="Disordered" evidence="1">
    <location>
        <begin position="147"/>
        <end position="196"/>
    </location>
</feature>
<name>A0A550C2C9_9AGAR</name>
<accession>A0A550C2C9</accession>
<feature type="transmembrane region" description="Helical" evidence="2">
    <location>
        <begin position="94"/>
        <end position="115"/>
    </location>
</feature>
<evidence type="ECO:0000313" key="4">
    <source>
        <dbReference type="Proteomes" id="UP000320762"/>
    </source>
</evidence>
<reference evidence="3 4" key="1">
    <citation type="journal article" date="2019" name="New Phytol.">
        <title>Comparative genomics reveals unique wood-decay strategies and fruiting body development in the Schizophyllaceae.</title>
        <authorList>
            <person name="Almasi E."/>
            <person name="Sahu N."/>
            <person name="Krizsan K."/>
            <person name="Balint B."/>
            <person name="Kovacs G.M."/>
            <person name="Kiss B."/>
            <person name="Cseklye J."/>
            <person name="Drula E."/>
            <person name="Henrissat B."/>
            <person name="Nagy I."/>
            <person name="Chovatia M."/>
            <person name="Adam C."/>
            <person name="LaButti K."/>
            <person name="Lipzen A."/>
            <person name="Riley R."/>
            <person name="Grigoriev I.V."/>
            <person name="Nagy L.G."/>
        </authorList>
    </citation>
    <scope>NUCLEOTIDE SEQUENCE [LARGE SCALE GENOMIC DNA]</scope>
    <source>
        <strain evidence="3 4">NL-1724</strain>
    </source>
</reference>
<comment type="caution">
    <text evidence="3">The sequence shown here is derived from an EMBL/GenBank/DDBJ whole genome shotgun (WGS) entry which is preliminary data.</text>
</comment>
<keyword evidence="2" id="KW-0812">Transmembrane</keyword>
<keyword evidence="4" id="KW-1185">Reference proteome</keyword>
<feature type="transmembrane region" description="Helical" evidence="2">
    <location>
        <begin position="12"/>
        <end position="31"/>
    </location>
</feature>
<feature type="transmembrane region" description="Helical" evidence="2">
    <location>
        <begin position="36"/>
        <end position="58"/>
    </location>
</feature>
<evidence type="ECO:0000256" key="2">
    <source>
        <dbReference type="SAM" id="Phobius"/>
    </source>
</evidence>
<gene>
    <name evidence="3" type="ORF">BD626DRAFT_510198</name>
</gene>
<proteinExistence type="predicted"/>
<feature type="transmembrane region" description="Helical" evidence="2">
    <location>
        <begin position="70"/>
        <end position="89"/>
    </location>
</feature>
<protein>
    <submittedName>
        <fullName evidence="3">Uncharacterized protein</fullName>
    </submittedName>
</protein>
<organism evidence="3 4">
    <name type="scientific">Schizophyllum amplum</name>
    <dbReference type="NCBI Taxonomy" id="97359"/>
    <lineage>
        <taxon>Eukaryota</taxon>
        <taxon>Fungi</taxon>
        <taxon>Dikarya</taxon>
        <taxon>Basidiomycota</taxon>
        <taxon>Agaricomycotina</taxon>
        <taxon>Agaricomycetes</taxon>
        <taxon>Agaricomycetidae</taxon>
        <taxon>Agaricales</taxon>
        <taxon>Schizophyllaceae</taxon>
        <taxon>Schizophyllum</taxon>
    </lineage>
</organism>
<dbReference type="AlphaFoldDB" id="A0A550C2C9"/>
<evidence type="ECO:0000256" key="1">
    <source>
        <dbReference type="SAM" id="MobiDB-lite"/>
    </source>
</evidence>
<dbReference type="Proteomes" id="UP000320762">
    <property type="component" value="Unassembled WGS sequence"/>
</dbReference>
<sequence length="196" mass="22782">MAFHDALSMLYPSFNALPIILLFACILYFVLPRIRLLLILAIVLYTGFLILPLLYSYALLPVWRTVLFPVWRVARYVFVPFTFAARMIYRGARLVVLAARQVAIWIAWLGFYVHFGRLGFDYLLDGWDWVYEAARRVGYFFEEMEREGKTRTQAEKAAAAEDDDDDEMPDLEPEEPRRGSTGTGRRGSKKRRGRGR</sequence>
<feature type="compositionally biased region" description="Basic residues" evidence="1">
    <location>
        <begin position="186"/>
        <end position="196"/>
    </location>
</feature>
<dbReference type="OrthoDB" id="2996062at2759"/>
<evidence type="ECO:0000313" key="3">
    <source>
        <dbReference type="EMBL" id="TRM58949.1"/>
    </source>
</evidence>
<dbReference type="EMBL" id="VDMD01000032">
    <property type="protein sequence ID" value="TRM58949.1"/>
    <property type="molecule type" value="Genomic_DNA"/>
</dbReference>